<dbReference type="Proteomes" id="UP000606193">
    <property type="component" value="Unassembled WGS sequence"/>
</dbReference>
<feature type="transmembrane region" description="Helical" evidence="2">
    <location>
        <begin position="9"/>
        <end position="27"/>
    </location>
</feature>
<evidence type="ECO:0000256" key="2">
    <source>
        <dbReference type="SAM" id="Phobius"/>
    </source>
</evidence>
<evidence type="ECO:0000313" key="3">
    <source>
        <dbReference type="EMBL" id="MBC8563048.1"/>
    </source>
</evidence>
<sequence length="96" mass="10725">MKTEYIPKVITLLAGAVVCIISIVRHMDTTYSLEILLAALIIFYIIGCITRRIIEKVMTSNRFIKEVTDETEKVQDGSEDTGDADNGENDVQSQES</sequence>
<evidence type="ECO:0000313" key="4">
    <source>
        <dbReference type="Proteomes" id="UP000606193"/>
    </source>
</evidence>
<keyword evidence="2" id="KW-1133">Transmembrane helix</keyword>
<organism evidence="3 4">
    <name type="scientific">Jutongia huaianensis</name>
    <dbReference type="NCBI Taxonomy" id="2763668"/>
    <lineage>
        <taxon>Bacteria</taxon>
        <taxon>Bacillati</taxon>
        <taxon>Bacillota</taxon>
        <taxon>Clostridia</taxon>
        <taxon>Lachnospirales</taxon>
        <taxon>Lachnospiraceae</taxon>
        <taxon>Jutongia</taxon>
    </lineage>
</organism>
<keyword evidence="2" id="KW-0472">Membrane</keyword>
<proteinExistence type="predicted"/>
<gene>
    <name evidence="3" type="ORF">H8704_10490</name>
</gene>
<keyword evidence="4" id="KW-1185">Reference proteome</keyword>
<feature type="compositionally biased region" description="Acidic residues" evidence="1">
    <location>
        <begin position="77"/>
        <end position="88"/>
    </location>
</feature>
<comment type="caution">
    <text evidence="3">The sequence shown here is derived from an EMBL/GenBank/DDBJ whole genome shotgun (WGS) entry which is preliminary data.</text>
</comment>
<dbReference type="RefSeq" id="WP_118676221.1">
    <property type="nucleotide sequence ID" value="NZ_JACRSX010000015.1"/>
</dbReference>
<protein>
    <submittedName>
        <fullName evidence="3">Uncharacterized protein</fullName>
    </submittedName>
</protein>
<reference evidence="3 4" key="1">
    <citation type="submission" date="2020-08" db="EMBL/GenBank/DDBJ databases">
        <title>Genome public.</title>
        <authorList>
            <person name="Liu C."/>
            <person name="Sun Q."/>
        </authorList>
    </citation>
    <scope>NUCLEOTIDE SEQUENCE [LARGE SCALE GENOMIC DNA]</scope>
    <source>
        <strain evidence="3 4">NSJ-37</strain>
    </source>
</reference>
<name>A0ABR7N4V3_9FIRM</name>
<feature type="region of interest" description="Disordered" evidence="1">
    <location>
        <begin position="69"/>
        <end position="96"/>
    </location>
</feature>
<keyword evidence="2" id="KW-0812">Transmembrane</keyword>
<dbReference type="EMBL" id="JACRSX010000015">
    <property type="protein sequence ID" value="MBC8563048.1"/>
    <property type="molecule type" value="Genomic_DNA"/>
</dbReference>
<feature type="transmembrane region" description="Helical" evidence="2">
    <location>
        <begin position="33"/>
        <end position="54"/>
    </location>
</feature>
<accession>A0ABR7N4V3</accession>
<evidence type="ECO:0000256" key="1">
    <source>
        <dbReference type="SAM" id="MobiDB-lite"/>
    </source>
</evidence>